<reference evidence="2 3" key="2">
    <citation type="submission" date="2013-04" db="EMBL/GenBank/DDBJ databases">
        <title>Comparative genomics of 12 strains of Erwinia amylovora identifies a pan-genome with a large conserved core and provides insights into host specificity.</title>
        <authorList>
            <person name="Mann R.A."/>
            <person name="Smits T.H.M."/>
            <person name="Buehlmann A."/>
            <person name="Blom J."/>
            <person name="Goesmann A."/>
            <person name="Frey J.E."/>
            <person name="Plummer K.M."/>
            <person name="Beer S.V."/>
            <person name="Luck J."/>
            <person name="Duffy B."/>
            <person name="Rodoni B."/>
        </authorList>
    </citation>
    <scope>NUCLEOTIDE SEQUENCE [LARGE SCALE GENOMIC DNA]</scope>
    <source>
        <strain evidence="3">CFBP 1232</strain>
    </source>
</reference>
<name>A0A830ZXR4_ERWAM</name>
<evidence type="ECO:0000313" key="2">
    <source>
        <dbReference type="EMBL" id="CCO93083.1"/>
    </source>
</evidence>
<proteinExistence type="predicted"/>
<dbReference type="GO" id="GO:0015128">
    <property type="term" value="F:gluconate transmembrane transporter activity"/>
    <property type="evidence" value="ECO:0007669"/>
    <property type="project" value="InterPro"/>
</dbReference>
<comment type="caution">
    <text evidence="2">The sequence shown here is derived from an EMBL/GenBank/DDBJ whole genome shotgun (WGS) entry which is preliminary data.</text>
</comment>
<dbReference type="AlphaFoldDB" id="A0A830ZXR4"/>
<sequence length="69" mass="7277">MLSAAVGSVPILLLVIKAKVHPFVALLVVSLLVAMAPAFRLIITCRRTLPGAGIGHHWYYVGCVGGSNH</sequence>
<feature type="transmembrane region" description="Helical" evidence="1">
    <location>
        <begin position="20"/>
        <end position="43"/>
    </location>
</feature>
<reference evidence="2 3" key="1">
    <citation type="submission" date="2012-11" db="EMBL/GenBank/DDBJ databases">
        <authorList>
            <person name="Linke B."/>
        </authorList>
    </citation>
    <scope>NUCLEOTIDE SEQUENCE [LARGE SCALE GENOMIC DNA]</scope>
    <source>
        <strain evidence="3">CFBP 1232</strain>
    </source>
</reference>
<dbReference type="Proteomes" id="UP000013111">
    <property type="component" value="Unassembled WGS sequence"/>
</dbReference>
<keyword evidence="1" id="KW-1133">Transmembrane helix</keyword>
<keyword evidence="1" id="KW-0472">Membrane</keyword>
<dbReference type="EMBL" id="CAPB01000008">
    <property type="protein sequence ID" value="CCO93083.1"/>
    <property type="molecule type" value="Genomic_DNA"/>
</dbReference>
<evidence type="ECO:0000313" key="3">
    <source>
        <dbReference type="Proteomes" id="UP000013111"/>
    </source>
</evidence>
<dbReference type="InterPro" id="IPR003474">
    <property type="entry name" value="Glcn_transporter"/>
</dbReference>
<dbReference type="Pfam" id="PF02447">
    <property type="entry name" value="GntP_permease"/>
    <property type="match status" value="1"/>
</dbReference>
<accession>A0A830ZXR4</accession>
<keyword evidence="1" id="KW-0812">Transmembrane</keyword>
<gene>
    <name evidence="2" type="ORF">BN437_1131</name>
</gene>
<protein>
    <submittedName>
        <fullName evidence="2">Uncharacterized protein</fullName>
    </submittedName>
</protein>
<dbReference type="GO" id="GO:0016020">
    <property type="term" value="C:membrane"/>
    <property type="evidence" value="ECO:0007669"/>
    <property type="project" value="InterPro"/>
</dbReference>
<organism evidence="2 3">
    <name type="scientific">Erwinia amylovora NBRC 12687 = CFBP 1232</name>
    <dbReference type="NCBI Taxonomy" id="1219359"/>
    <lineage>
        <taxon>Bacteria</taxon>
        <taxon>Pseudomonadati</taxon>
        <taxon>Pseudomonadota</taxon>
        <taxon>Gammaproteobacteria</taxon>
        <taxon>Enterobacterales</taxon>
        <taxon>Erwiniaceae</taxon>
        <taxon>Erwinia</taxon>
    </lineage>
</organism>
<evidence type="ECO:0000256" key="1">
    <source>
        <dbReference type="SAM" id="Phobius"/>
    </source>
</evidence>